<dbReference type="RefSeq" id="WP_059351004.1">
    <property type="nucleotide sequence ID" value="NZ_LDYG01000028.1"/>
</dbReference>
<accession>A0A147K8H0</accession>
<comment type="caution">
    <text evidence="2">The sequence shown here is derived from an EMBL/GenBank/DDBJ whole genome shotgun (WGS) entry which is preliminary data.</text>
</comment>
<keyword evidence="1" id="KW-1133">Transmembrane helix</keyword>
<dbReference type="AlphaFoldDB" id="A0A147K8H0"/>
<feature type="transmembrane region" description="Helical" evidence="1">
    <location>
        <begin position="493"/>
        <end position="513"/>
    </location>
</feature>
<evidence type="ECO:0000256" key="1">
    <source>
        <dbReference type="SAM" id="Phobius"/>
    </source>
</evidence>
<evidence type="ECO:0000313" key="3">
    <source>
        <dbReference type="Proteomes" id="UP000074108"/>
    </source>
</evidence>
<feature type="transmembrane region" description="Helical" evidence="1">
    <location>
        <begin position="383"/>
        <end position="413"/>
    </location>
</feature>
<proteinExistence type="predicted"/>
<protein>
    <submittedName>
        <fullName evidence="2">Uncharacterized protein</fullName>
    </submittedName>
</protein>
<dbReference type="EMBL" id="LDYG01000028">
    <property type="protein sequence ID" value="KUP06448.1"/>
    <property type="molecule type" value="Genomic_DNA"/>
</dbReference>
<keyword evidence="1" id="KW-0472">Membrane</keyword>
<name>A0A147K8H0_9BACI</name>
<feature type="transmembrane region" description="Helical" evidence="1">
    <location>
        <begin position="425"/>
        <end position="442"/>
    </location>
</feature>
<organism evidence="2 3">
    <name type="scientific">Bacillus coahuilensis p1.1.43</name>
    <dbReference type="NCBI Taxonomy" id="1150625"/>
    <lineage>
        <taxon>Bacteria</taxon>
        <taxon>Bacillati</taxon>
        <taxon>Bacillota</taxon>
        <taxon>Bacilli</taxon>
        <taxon>Bacillales</taxon>
        <taxon>Bacillaceae</taxon>
        <taxon>Bacillus</taxon>
    </lineage>
</organism>
<dbReference type="Proteomes" id="UP000074108">
    <property type="component" value="Unassembled WGS sequence"/>
</dbReference>
<dbReference type="PATRIC" id="fig|1150625.3.peg.1669"/>
<keyword evidence="1" id="KW-0812">Transmembrane</keyword>
<evidence type="ECO:0000313" key="2">
    <source>
        <dbReference type="EMBL" id="KUP06448.1"/>
    </source>
</evidence>
<dbReference type="OrthoDB" id="2444734at2"/>
<gene>
    <name evidence="2" type="ORF">Q75_07895</name>
</gene>
<reference evidence="2 3" key="1">
    <citation type="journal article" date="2016" name="Front. Microbiol.">
        <title>Microevolution Analysis of Bacillus coahuilensis Unveils Differences in Phosphorus Acquisition Strategies and Their Regulation.</title>
        <authorList>
            <person name="Gomez-Lunar Z."/>
            <person name="Hernandez-Gonzalez I."/>
            <person name="Rodriguez-Torres M.D."/>
            <person name="Souza V."/>
            <person name="Olmedo-Alvarez G."/>
        </authorList>
    </citation>
    <scope>NUCLEOTIDE SEQUENCE [LARGE SCALE GENOMIC DNA]</scope>
    <source>
        <strain evidence="3">p1.1.43</strain>
    </source>
</reference>
<sequence length="516" mass="59227">MKRKIYKIGIPTFLVLLFLGLLYFQQLQSNLTLPSENWSRSISLQTEIDKKEQILIEDNNIFTPSSNGIIHTTLDSELKVVSQEKIPVTFPLGATYWTNGTYTYFIQDKNLMVYTEEKTSIVFEDVTQFVELQEYIFFISANELYKSPLSSNEIESVSTFDFELIQLSTIEDQALVVLDNVDNQGQKSNMYVYTPTNNKLTLMTTMSNNSQERIKDVNGIIVEEQYQLLVEVEARSQGAISNRVHTLNFLLEDLPTKISPSPLVFKEKNRDVTLYSPRELQTRESNGKLEVLYVAEDIQIENEFTQSVYIGTVENNSVNSSLVSKTRNSSNGPVFIPSLNAITWYDVKGTVTNVYASSSHEDIKIESQNPTNEDYKQALYQSIIMAFSSLVALITASYWFFPSLALLILLYMFKSQWIEGSYERIVEYIAIAIFLILPAFYYTKGKTDYFLEMAPDYLTFSGSSLIIHLLLTLLTFVIYKLNRDEDWGVFAGTFYFMGMYVLLFLVTIGPYLFNLY</sequence>
<keyword evidence="3" id="KW-1185">Reference proteome</keyword>
<feature type="transmembrane region" description="Helical" evidence="1">
    <location>
        <begin position="462"/>
        <end position="481"/>
    </location>
</feature>